<dbReference type="Pfam" id="PF04357">
    <property type="entry name" value="TamB"/>
    <property type="match status" value="1"/>
</dbReference>
<dbReference type="GO" id="GO:0009306">
    <property type="term" value="P:protein secretion"/>
    <property type="evidence" value="ECO:0007669"/>
    <property type="project" value="InterPro"/>
</dbReference>
<evidence type="ECO:0000256" key="3">
    <source>
        <dbReference type="ARBA" id="ARBA00022989"/>
    </source>
</evidence>
<dbReference type="EMBL" id="LR882967">
    <property type="protein sequence ID" value="CAD5941395.1"/>
    <property type="molecule type" value="Genomic_DNA"/>
</dbReference>
<name>A0A9W4CJ41_9CYAN</name>
<sequence length="2081" mass="223560">MTHSPNPNSEPILHPRQRLRRILVWGGVGCGITLLTVGTTAAWFIRYRLAPIIGSTLETIIQRPVNVGPVEGFTLNSIRFGHSSIPPTATDTDKAVAEAVEVNFSLLSLYKPKVQLDITLVKPNIYIEEDASGNWLNTKLNLDPNPAITLVFRTIGIEKAQINLMPYEILKANSQGTKTQKPIKIGVDQVRANLSEDNARIQADLAGTIGDTGTFAIKGDALLEPGRVNAQIQANRIDLPLIAWFVSTPGVSVKQGKLNTNLSVKLENYKPLDVRGTLNLDQIKVGVENLPDTVNLSQAKLRFAGTQLIIDQFNTTMGDLALNLKGSVLTNPNLELAKTQVNLAANLKPVQISTLLKTVERIQGEPLKLPFPITGELKADVNLKGYLQTPQISGTIATTQKTLVDRIYFDTIQTDFNLLAKFDPNFKILADPVIGIQNLLIQPSVGGSVKGNGEVQLNGLTALLGTQPELLKPGDKVIIRQQKPTPNQSLPTLPPKPEITTRKVEFNPTVKLDFTVDNIPGDAIAQSYGLLPSFRIGNLSANAQVSGNLDNLKGEAKFSLPSATYPMLGQAQFAGTTAKVQVEIANGNLNLIAQKNNNDIWNAEILGNQIAITPLVDLGLLFASLPNATKQQIQSVDLTDGRLNLAAKLSGNLKGFSLNTLIADSQIQLNFRDSTINAIAQLQNGLFKTEFSSDNLALPRLINIGLPLANLPQTTTAQLQNLDFSQGTLQIAGSLNGNIENFTPNSLTGNAKTIINLGNLGGIITANSQINQGQFKGEFNARDIQLNPWINLGLPLANLPNNVKTQIQTIDLRNSRLTGGGNITGNLDNLNLNTLIANASGQVNLGNFGGTINAEGQLQNNQLIAQVITNQIPLQPLINLGLPLANLQPSLVAEINALNLQGGFLQGSANFRGNLTNFSPNNLIASLDGQVNLGQGGGLVLATGETQQGQWKAGFKGDEIALSRFSRLVESQIPELMASLHQNGLLDQAENMPLLRGLLNTEIIGQGNLASINPKTIQALGQLRLTELPIIKQPFDAIASWNGQQINIQKAETPGFSTDGFVGVEFQGNGILQLSNLNLNVRVNNFDLQSPLAQNILAILPPEVTTGDSPLVAGIVNFNGKLTGTLSALNLNGDLRLNNFALRDVTFDPLLAGTVNISPGQQVNVALAGEQDKIELVLDDKYLPISFLVQRDKSLLVGQSQGNNLNISLEQFPLQTLSFSPLAQFDIGLLKGIASGQVTVSNLASFNLNQIAATGNIIVQEPALGYIQADSFKGNFNYQNGIATLTDAELKKGITQVLINTKAQVSEILASLSAPNTQNLSTVSNQFEGTIKIPQGSLQDVLTALKIFNLEDLARGLKPPDYATATEVAPVPVGLPGNPTLLQQLRRFAEIQAILQQSIEEAAKEPLPPLQDLQGKFTGEIAFQGSIQSGIQATATVKGEDWNYGKYRADQFLLDANFADNVLRVEPIQLRSGATLYDFRGQLNLANQQPSGQLRVKNIRLEEIEKIVDLPNVDLTGQLNVRASVGGTLDNPQASGELTLLEATVNGDPVQEAQSSFSYNNARLRFGGSLLVTEVDPIAFKGTLPFKLPFAKVTPESDLVDVRVDIKDEGLAVINLLNPELNWQEGKGLVQLRISGSLQQPETGGIKLNLKPEGLFKIQDAVLTARSLEQSIVGLSGTALFTGDRIQVKEIKGELQGDKGTGNILLSGVLPVSSPLAETDPDLQTPLQLSLDQLTLNLPDLYKGNASGAITITGTALKPKLGGEVVLSKGRVILPSQETATLPTDTPETNSQSPVNVSLNGLKLTLADNIQVMTPPILDAPLINFTAKGTIQLNGSLASINDIRPQGTIDLTGGQVNLYTSQLRLDRGYPQQAIFVPSEGLDPILNVRLVTRVPEAVRFVSPPSAFPAEQTEALSPSRFGTVRTIRIVALVRGPASEINDIIKLQSSPPRSQNELVALLGGSVIQGIQDDSTLVLANIASAGLFGKLQQDIINATGLTEFRIYPSRVAERGSSGRASALGVGIEVGLDVTNNTYVSLSRVLAAHQPFLFNINYRLNDNLLLRGATNFGNESEIRFEYETRF</sequence>
<keyword evidence="3 5" id="KW-1133">Transmembrane helix</keyword>
<protein>
    <recommendedName>
        <fullName evidence="6">Translocation and assembly module TamB C-terminal domain-containing protein</fullName>
    </recommendedName>
</protein>
<comment type="subcellular location">
    <subcellularLocation>
        <location evidence="1">Membrane</location>
        <topology evidence="1">Single-pass membrane protein</topology>
    </subcellularLocation>
</comment>
<dbReference type="PANTHER" id="PTHR34457">
    <property type="entry name" value="EMBRYO DEFECTIVE 2410"/>
    <property type="match status" value="1"/>
</dbReference>
<accession>A0A9W4CJ41</accession>
<evidence type="ECO:0000256" key="5">
    <source>
        <dbReference type="SAM" id="Phobius"/>
    </source>
</evidence>
<evidence type="ECO:0000256" key="4">
    <source>
        <dbReference type="ARBA" id="ARBA00023136"/>
    </source>
</evidence>
<dbReference type="InterPro" id="IPR007452">
    <property type="entry name" value="TamB_C"/>
</dbReference>
<reference evidence="7" key="1">
    <citation type="submission" date="2020-09" db="EMBL/GenBank/DDBJ databases">
        <authorList>
            <person name="Blom J."/>
        </authorList>
    </citation>
    <scope>NUCLEOTIDE SEQUENCE</scope>
    <source>
        <strain evidence="7">No.713</strain>
    </source>
</reference>
<feature type="domain" description="Translocation and assembly module TamB C-terminal" evidence="6">
    <location>
        <begin position="1699"/>
        <end position="2081"/>
    </location>
</feature>
<organism evidence="7 8">
    <name type="scientific">Planktothrix pseudagardhii</name>
    <dbReference type="NCBI Taxonomy" id="132604"/>
    <lineage>
        <taxon>Bacteria</taxon>
        <taxon>Bacillati</taxon>
        <taxon>Cyanobacteriota</taxon>
        <taxon>Cyanophyceae</taxon>
        <taxon>Oscillatoriophycideae</taxon>
        <taxon>Oscillatoriales</taxon>
        <taxon>Microcoleaceae</taxon>
        <taxon>Planktothrix</taxon>
    </lineage>
</organism>
<evidence type="ECO:0000256" key="1">
    <source>
        <dbReference type="ARBA" id="ARBA00004167"/>
    </source>
</evidence>
<keyword evidence="2 5" id="KW-0812">Transmembrane</keyword>
<dbReference type="GO" id="GO:0005886">
    <property type="term" value="C:plasma membrane"/>
    <property type="evidence" value="ECO:0007669"/>
    <property type="project" value="InterPro"/>
</dbReference>
<proteinExistence type="predicted"/>
<evidence type="ECO:0000313" key="7">
    <source>
        <dbReference type="EMBL" id="CAD5941395.1"/>
    </source>
</evidence>
<dbReference type="Proteomes" id="UP001153719">
    <property type="component" value="Chromosome"/>
</dbReference>
<evidence type="ECO:0000259" key="6">
    <source>
        <dbReference type="Pfam" id="PF04357"/>
    </source>
</evidence>
<feature type="transmembrane region" description="Helical" evidence="5">
    <location>
        <begin position="22"/>
        <end position="45"/>
    </location>
</feature>
<keyword evidence="8" id="KW-1185">Reference proteome</keyword>
<evidence type="ECO:0000256" key="2">
    <source>
        <dbReference type="ARBA" id="ARBA00022692"/>
    </source>
</evidence>
<dbReference type="InterPro" id="IPR053022">
    <property type="entry name" value="Chloroplast_translocon_comp"/>
</dbReference>
<evidence type="ECO:0000313" key="8">
    <source>
        <dbReference type="Proteomes" id="UP001153719"/>
    </source>
</evidence>
<dbReference type="KEGG" id="ppsu:NO713_01944"/>
<dbReference type="RefSeq" id="WP_254173630.1">
    <property type="nucleotide sequence ID" value="NZ_LR882967.1"/>
</dbReference>
<gene>
    <name evidence="7" type="ORF">NO713_01944</name>
</gene>
<keyword evidence="4 5" id="KW-0472">Membrane</keyword>
<dbReference type="PANTHER" id="PTHR34457:SF3">
    <property type="entry name" value="PROTEIN TIC236, CHLOROPLASTIC"/>
    <property type="match status" value="1"/>
</dbReference>